<dbReference type="SUPFAM" id="SSF56954">
    <property type="entry name" value="Outer membrane efflux proteins (OEP)"/>
    <property type="match status" value="1"/>
</dbReference>
<dbReference type="Pfam" id="PF02321">
    <property type="entry name" value="OEP"/>
    <property type="match status" value="1"/>
</dbReference>
<dbReference type="GO" id="GO:0015562">
    <property type="term" value="F:efflux transmembrane transporter activity"/>
    <property type="evidence" value="ECO:0007669"/>
    <property type="project" value="InterPro"/>
</dbReference>
<dbReference type="PANTHER" id="PTHR30203">
    <property type="entry name" value="OUTER MEMBRANE CATION EFFLUX PROTEIN"/>
    <property type="match status" value="1"/>
</dbReference>
<protein>
    <submittedName>
        <fullName evidence="1">Chemiosmotic efflux system B protein C</fullName>
    </submittedName>
</protein>
<feature type="non-terminal residue" evidence="1">
    <location>
        <position position="1"/>
    </location>
</feature>
<sequence>EELVHRALLNSPDVEAAYWRWRAAIETIPQRGTEMTVPMLGATVGVKNGVTSNANTMLELANMSSTPIEWPGKPLAEARAALQKAYAAGWNYRRAQFAVRRQTLDAWYKLVADSAMLSLLHRDAALVRELDEFAQAGIQAGTSSPSTALSIENKLTGLHARIAAVSSQLSADLATLNRILGRPVQRPLRVPPELPGLLRPDGTVTQVLT</sequence>
<reference evidence="1" key="2">
    <citation type="journal article" date="2014" name="ISME J.">
        <title>Microbial stratification in low pH oxic and suboxic macroscopic growths along an acid mine drainage.</title>
        <authorList>
            <person name="Mendez-Garcia C."/>
            <person name="Mesa V."/>
            <person name="Sprenger R.R."/>
            <person name="Richter M."/>
            <person name="Diez M.S."/>
            <person name="Solano J."/>
            <person name="Bargiela R."/>
            <person name="Golyshina O.V."/>
            <person name="Manteca A."/>
            <person name="Ramos J.L."/>
            <person name="Gallego J.R."/>
            <person name="Llorente I."/>
            <person name="Martins Dos Santos V.A."/>
            <person name="Jensen O.N."/>
            <person name="Pelaez A.I."/>
            <person name="Sanchez J."/>
            <person name="Ferrer M."/>
        </authorList>
    </citation>
    <scope>NUCLEOTIDE SEQUENCE</scope>
</reference>
<dbReference type="AlphaFoldDB" id="T0ZXH3"/>
<gene>
    <name evidence="1" type="ORF">B1B_11724</name>
</gene>
<comment type="caution">
    <text evidence="1">The sequence shown here is derived from an EMBL/GenBank/DDBJ whole genome shotgun (WGS) entry which is preliminary data.</text>
</comment>
<accession>T0ZXH3</accession>
<dbReference type="InterPro" id="IPR010131">
    <property type="entry name" value="MdtP/NodT-like"/>
</dbReference>
<name>T0ZXH3_9ZZZZ</name>
<dbReference type="InterPro" id="IPR003423">
    <property type="entry name" value="OMP_efflux"/>
</dbReference>
<evidence type="ECO:0000313" key="1">
    <source>
        <dbReference type="EMBL" id="EQD49268.1"/>
    </source>
</evidence>
<reference evidence="1" key="1">
    <citation type="submission" date="2013-08" db="EMBL/GenBank/DDBJ databases">
        <authorList>
            <person name="Mendez C."/>
            <person name="Richter M."/>
            <person name="Ferrer M."/>
            <person name="Sanchez J."/>
        </authorList>
    </citation>
    <scope>NUCLEOTIDE SEQUENCE</scope>
</reference>
<organism evidence="1">
    <name type="scientific">mine drainage metagenome</name>
    <dbReference type="NCBI Taxonomy" id="410659"/>
    <lineage>
        <taxon>unclassified sequences</taxon>
        <taxon>metagenomes</taxon>
        <taxon>ecological metagenomes</taxon>
    </lineage>
</organism>
<dbReference type="PANTHER" id="PTHR30203:SF30">
    <property type="entry name" value="OUTER MEMBRANE PROTEIN-RELATED"/>
    <property type="match status" value="1"/>
</dbReference>
<dbReference type="Gene3D" id="1.20.1600.10">
    <property type="entry name" value="Outer membrane efflux proteins (OEP)"/>
    <property type="match status" value="1"/>
</dbReference>
<dbReference type="EMBL" id="AUZY01007646">
    <property type="protein sequence ID" value="EQD49268.1"/>
    <property type="molecule type" value="Genomic_DNA"/>
</dbReference>
<proteinExistence type="predicted"/>
<feature type="non-terminal residue" evidence="1">
    <location>
        <position position="209"/>
    </location>
</feature>